<name>A0A5K3FYT1_MESCO</name>
<organism evidence="2">
    <name type="scientific">Mesocestoides corti</name>
    <name type="common">Flatworm</name>
    <dbReference type="NCBI Taxonomy" id="53468"/>
    <lineage>
        <taxon>Eukaryota</taxon>
        <taxon>Metazoa</taxon>
        <taxon>Spiralia</taxon>
        <taxon>Lophotrochozoa</taxon>
        <taxon>Platyhelminthes</taxon>
        <taxon>Cestoda</taxon>
        <taxon>Eucestoda</taxon>
        <taxon>Cyclophyllidea</taxon>
        <taxon>Mesocestoididae</taxon>
        <taxon>Mesocestoides</taxon>
    </lineage>
</organism>
<evidence type="ECO:0000313" key="2">
    <source>
        <dbReference type="WBParaSite" id="MCU_012843-RA"/>
    </source>
</evidence>
<feature type="transmembrane region" description="Helical" evidence="1">
    <location>
        <begin position="20"/>
        <end position="38"/>
    </location>
</feature>
<reference evidence="2" key="1">
    <citation type="submission" date="2019-11" db="UniProtKB">
        <authorList>
            <consortium name="WormBaseParasite"/>
        </authorList>
    </citation>
    <scope>IDENTIFICATION</scope>
</reference>
<protein>
    <submittedName>
        <fullName evidence="2">Transmembrane protein</fullName>
    </submittedName>
</protein>
<sequence length="165" mass="19565">MTGLVDNVWNFPAEVDKWKLIRSTFLLFLTLVLIRFIVRKRSVMSRIKKKQEHLQEARSRLRDRVRTCPPLSHLDKLDAPQVQQRLQANEMTSLEALRLYQKRVVDASVRSLRKLKQLQRRFPQTFHHRFAECLSVSRRASRSLVVIRQLSSCQASWIRLKKTVC</sequence>
<proteinExistence type="predicted"/>
<keyword evidence="1" id="KW-1133">Transmembrane helix</keyword>
<evidence type="ECO:0000256" key="1">
    <source>
        <dbReference type="SAM" id="Phobius"/>
    </source>
</evidence>
<dbReference type="WBParaSite" id="MCU_012843-RA">
    <property type="protein sequence ID" value="MCU_012843-RA"/>
    <property type="gene ID" value="MCU_012843"/>
</dbReference>
<accession>A0A5K3FYT1</accession>
<dbReference type="AlphaFoldDB" id="A0A5K3FYT1"/>
<keyword evidence="1" id="KW-0812">Transmembrane</keyword>
<keyword evidence="1" id="KW-0472">Membrane</keyword>